<organism evidence="1 2">
    <name type="scientific">Galerina marginata (strain CBS 339.88)</name>
    <dbReference type="NCBI Taxonomy" id="685588"/>
    <lineage>
        <taxon>Eukaryota</taxon>
        <taxon>Fungi</taxon>
        <taxon>Dikarya</taxon>
        <taxon>Basidiomycota</taxon>
        <taxon>Agaricomycotina</taxon>
        <taxon>Agaricomycetes</taxon>
        <taxon>Agaricomycetidae</taxon>
        <taxon>Agaricales</taxon>
        <taxon>Agaricineae</taxon>
        <taxon>Strophariaceae</taxon>
        <taxon>Galerina</taxon>
    </lineage>
</organism>
<gene>
    <name evidence="1" type="ORF">GALMADRAFT_144505</name>
</gene>
<dbReference type="Proteomes" id="UP000027222">
    <property type="component" value="Unassembled WGS sequence"/>
</dbReference>
<evidence type="ECO:0000313" key="2">
    <source>
        <dbReference type="Proteomes" id="UP000027222"/>
    </source>
</evidence>
<dbReference type="HOGENOM" id="CLU_1026898_0_0_1"/>
<proteinExistence type="predicted"/>
<protein>
    <submittedName>
        <fullName evidence="1">Uncharacterized protein</fullName>
    </submittedName>
</protein>
<evidence type="ECO:0000313" key="1">
    <source>
        <dbReference type="EMBL" id="KDR70604.1"/>
    </source>
</evidence>
<dbReference type="AlphaFoldDB" id="A0A067SSE6"/>
<accession>A0A067SSE6</accession>
<sequence length="271" mass="28664">MTQFLNPALNPSSGVQPATTIIAAPNPALEVQVANTVGATPPAQPIVVAGGGVQPAPTAATQNAAPDAIQFVTADPIAPNLAPTANIAAATPPVQPAVATAGVRQHGATADAFPGVEIRNWSSISPPRPSELHQPQGDWHSFYVVKVTDTLGVFHDLNLIPHPSRQREFVFSQFEDWFGALGCYMHIFHNGGLCLVEALNPQPLENARGPAVLYLHLHTPYGLHVGADTPVDSIWTPFGVYLKTSILMLKGGLHLELTGVHMESIWSLSGV</sequence>
<reference evidence="2" key="1">
    <citation type="journal article" date="2014" name="Proc. Natl. Acad. Sci. U.S.A.">
        <title>Extensive sampling of basidiomycete genomes demonstrates inadequacy of the white-rot/brown-rot paradigm for wood decay fungi.</title>
        <authorList>
            <person name="Riley R."/>
            <person name="Salamov A.A."/>
            <person name="Brown D.W."/>
            <person name="Nagy L.G."/>
            <person name="Floudas D."/>
            <person name="Held B.W."/>
            <person name="Levasseur A."/>
            <person name="Lombard V."/>
            <person name="Morin E."/>
            <person name="Otillar R."/>
            <person name="Lindquist E.A."/>
            <person name="Sun H."/>
            <person name="LaButti K.M."/>
            <person name="Schmutz J."/>
            <person name="Jabbour D."/>
            <person name="Luo H."/>
            <person name="Baker S.E."/>
            <person name="Pisabarro A.G."/>
            <person name="Walton J.D."/>
            <person name="Blanchette R.A."/>
            <person name="Henrissat B."/>
            <person name="Martin F."/>
            <person name="Cullen D."/>
            <person name="Hibbett D.S."/>
            <person name="Grigoriev I.V."/>
        </authorList>
    </citation>
    <scope>NUCLEOTIDE SEQUENCE [LARGE SCALE GENOMIC DNA]</scope>
    <source>
        <strain evidence="2">CBS 339.88</strain>
    </source>
</reference>
<dbReference type="OrthoDB" id="10680448at2759"/>
<keyword evidence="2" id="KW-1185">Reference proteome</keyword>
<name>A0A067SSE6_GALM3</name>
<dbReference type="EMBL" id="KL142396">
    <property type="protein sequence ID" value="KDR70604.1"/>
    <property type="molecule type" value="Genomic_DNA"/>
</dbReference>